<feature type="domain" description="Methionyl/Valyl/Leucyl/Isoleucyl-tRNA synthetase anticodon-binding" evidence="9">
    <location>
        <begin position="691"/>
        <end position="842"/>
    </location>
</feature>
<evidence type="ECO:0000256" key="5">
    <source>
        <dbReference type="ARBA" id="ARBA00022917"/>
    </source>
</evidence>
<dbReference type="InterPro" id="IPR002300">
    <property type="entry name" value="aa-tRNA-synth_Ia"/>
</dbReference>
<dbReference type="InterPro" id="IPR002301">
    <property type="entry name" value="Ile-tRNA-ligase"/>
</dbReference>
<comment type="catalytic activity">
    <reaction evidence="7">
        <text>tRNA(Ile) + L-isoleucine + ATP = L-isoleucyl-tRNA(Ile) + AMP + diphosphate</text>
        <dbReference type="Rhea" id="RHEA:11060"/>
        <dbReference type="Rhea" id="RHEA-COMP:9666"/>
        <dbReference type="Rhea" id="RHEA-COMP:9695"/>
        <dbReference type="ChEBI" id="CHEBI:30616"/>
        <dbReference type="ChEBI" id="CHEBI:33019"/>
        <dbReference type="ChEBI" id="CHEBI:58045"/>
        <dbReference type="ChEBI" id="CHEBI:78442"/>
        <dbReference type="ChEBI" id="CHEBI:78528"/>
        <dbReference type="ChEBI" id="CHEBI:456215"/>
        <dbReference type="EC" id="6.1.1.5"/>
    </reaction>
</comment>
<dbReference type="EMBL" id="MN740255">
    <property type="protein sequence ID" value="QHT96279.1"/>
    <property type="molecule type" value="Genomic_DNA"/>
</dbReference>
<evidence type="ECO:0000256" key="7">
    <source>
        <dbReference type="ARBA" id="ARBA00048359"/>
    </source>
</evidence>
<dbReference type="GO" id="GO:0002161">
    <property type="term" value="F:aminoacyl-tRNA deacylase activity"/>
    <property type="evidence" value="ECO:0007669"/>
    <property type="project" value="InterPro"/>
</dbReference>
<dbReference type="NCBIfam" id="TIGR00392">
    <property type="entry name" value="ileS"/>
    <property type="match status" value="1"/>
</dbReference>
<dbReference type="SUPFAM" id="SSF52374">
    <property type="entry name" value="Nucleotidylyl transferase"/>
    <property type="match status" value="1"/>
</dbReference>
<dbReference type="Gene3D" id="1.10.730.10">
    <property type="entry name" value="Isoleucyl-tRNA Synthetase, Domain 1"/>
    <property type="match status" value="1"/>
</dbReference>
<dbReference type="GO" id="GO:0006428">
    <property type="term" value="P:isoleucyl-tRNA aminoacylation"/>
    <property type="evidence" value="ECO:0007669"/>
    <property type="project" value="InterPro"/>
</dbReference>
<dbReference type="Gene3D" id="3.40.50.620">
    <property type="entry name" value="HUPs"/>
    <property type="match status" value="2"/>
</dbReference>
<protein>
    <recommendedName>
        <fullName evidence="1">isoleucine--tRNA ligase</fullName>
        <ecNumber evidence="1">6.1.1.5</ecNumber>
    </recommendedName>
</protein>
<dbReference type="InterPro" id="IPR023586">
    <property type="entry name" value="Ile-tRNA-ligase_type2"/>
</dbReference>
<dbReference type="GO" id="GO:0005524">
    <property type="term" value="F:ATP binding"/>
    <property type="evidence" value="ECO:0007669"/>
    <property type="project" value="UniProtKB-KW"/>
</dbReference>
<dbReference type="Pfam" id="PF19302">
    <property type="entry name" value="DUF5915"/>
    <property type="match status" value="1"/>
</dbReference>
<organism evidence="10">
    <name type="scientific">viral metagenome</name>
    <dbReference type="NCBI Taxonomy" id="1070528"/>
    <lineage>
        <taxon>unclassified sequences</taxon>
        <taxon>metagenomes</taxon>
        <taxon>organismal metagenomes</taxon>
    </lineage>
</organism>
<name>A0A6C0IU98_9ZZZZ</name>
<keyword evidence="2" id="KW-0436">Ligase</keyword>
<dbReference type="SUPFAM" id="SSF50677">
    <property type="entry name" value="ValRS/IleRS/LeuRS editing domain"/>
    <property type="match status" value="1"/>
</dbReference>
<reference evidence="10" key="1">
    <citation type="journal article" date="2020" name="Nature">
        <title>Giant virus diversity and host interactions through global metagenomics.</title>
        <authorList>
            <person name="Schulz F."/>
            <person name="Roux S."/>
            <person name="Paez-Espino D."/>
            <person name="Jungbluth S."/>
            <person name="Walsh D.A."/>
            <person name="Denef V.J."/>
            <person name="McMahon K.D."/>
            <person name="Konstantinidis K.T."/>
            <person name="Eloe-Fadrosh E.A."/>
            <person name="Kyrpides N.C."/>
            <person name="Woyke T."/>
        </authorList>
    </citation>
    <scope>NUCLEOTIDE SEQUENCE</scope>
    <source>
        <strain evidence="10">GVMAG-M-3300024302-11</strain>
    </source>
</reference>
<dbReference type="PANTHER" id="PTHR42780:SF1">
    <property type="entry name" value="ISOLEUCINE--TRNA LIGASE, CYTOPLASMIC"/>
    <property type="match status" value="1"/>
</dbReference>
<dbReference type="PRINTS" id="PR00984">
    <property type="entry name" value="TRNASYNTHILE"/>
</dbReference>
<evidence type="ECO:0000259" key="8">
    <source>
        <dbReference type="Pfam" id="PF00133"/>
    </source>
</evidence>
<dbReference type="GO" id="GO:0004822">
    <property type="term" value="F:isoleucine-tRNA ligase activity"/>
    <property type="evidence" value="ECO:0007669"/>
    <property type="project" value="UniProtKB-EC"/>
</dbReference>
<dbReference type="InterPro" id="IPR013155">
    <property type="entry name" value="M/V/L/I-tRNA-synth_anticd-bd"/>
</dbReference>
<dbReference type="EC" id="6.1.1.5" evidence="1"/>
<dbReference type="CDD" id="cd00818">
    <property type="entry name" value="IleRS_core"/>
    <property type="match status" value="1"/>
</dbReference>
<keyword evidence="5" id="KW-0648">Protein biosynthesis</keyword>
<dbReference type="InterPro" id="IPR009080">
    <property type="entry name" value="tRNAsynth_Ia_anticodon-bd"/>
</dbReference>
<keyword evidence="6" id="KW-0030">Aminoacyl-tRNA synthetase</keyword>
<evidence type="ECO:0000259" key="9">
    <source>
        <dbReference type="Pfam" id="PF08264"/>
    </source>
</evidence>
<keyword evidence="3" id="KW-0547">Nucleotide-binding</keyword>
<dbReference type="InterPro" id="IPR009008">
    <property type="entry name" value="Val/Leu/Ile-tRNA-synth_edit"/>
</dbReference>
<dbReference type="AlphaFoldDB" id="A0A6C0IU98"/>
<keyword evidence="4" id="KW-0067">ATP-binding</keyword>
<evidence type="ECO:0000256" key="2">
    <source>
        <dbReference type="ARBA" id="ARBA00022598"/>
    </source>
</evidence>
<evidence type="ECO:0000256" key="4">
    <source>
        <dbReference type="ARBA" id="ARBA00022840"/>
    </source>
</evidence>
<dbReference type="SUPFAM" id="SSF47323">
    <property type="entry name" value="Anticodon-binding domain of a subclass of class I aminoacyl-tRNA synthetases"/>
    <property type="match status" value="1"/>
</dbReference>
<dbReference type="PANTHER" id="PTHR42780">
    <property type="entry name" value="SOLEUCYL-TRNA SYNTHETASE"/>
    <property type="match status" value="1"/>
</dbReference>
<evidence type="ECO:0000256" key="3">
    <source>
        <dbReference type="ARBA" id="ARBA00022741"/>
    </source>
</evidence>
<feature type="domain" description="Aminoacyl-tRNA synthetase class Ia" evidence="8">
    <location>
        <begin position="25"/>
        <end position="636"/>
    </location>
</feature>
<accession>A0A6C0IU98</accession>
<sequence length="1058" mass="124085">MNFNTDSENNISANNIFSLSNNEEKILQQWTKTNLVQQLKELRKDSEEWNFLDGPPFVNGNPHHGHLLVSTIKDVLARHNSNLGKKVSYQIGFDCHGLPMEQAAENEIGKKMCSDANIDEIRIFNQKCQEIQDRSSDRFESVLSRLGRQFESDKTYYTSDINYMNALWISFRKLFDKGLIYRGKKVMPYSYGCQTALSNFEANQNYKTVSHTSVYLKFKIENKHNEYFLVWTTTPWSLLSNQALCLNPMIEYILVESDENYWIAKDLYSSIFKKNEPILKTVTGKELGNIRYVPPFNLFNQEQFITLVDEYVTSDSGTGIVHIAPLFGADDFRICMTNNIINSKATNLPDFIDSEAKIKPSIDIYINDEPIKNRLILDLSDLIIRYLKNNKMYFKKESTVHKYPYCWRTDTPLIYLAQDCWFLNVQDIKQDLIANNSKIQWFPESVGTSRFNNWLEGAPDWCLSRNRFWGTPIPIWKSYDDEYICITSIEDLQQYTDKVITNLHREYIDDIIIIKDGKEFKRIDAVFDCWYESGLAGIAKEGKQCEQAKYPVDFIAESLDQTRGWFYTLNVLSTALYNEPAFKKVIVSGLILASDGTKMSKRLNNYTPPDDILKKYGADVLRLYLLSSPATQAQEFKFNDNELAMFTRKVLPYFHAHKMLYESIENIRRTDSCIELYNLTDQYYNSTDKLDIWLFNLTNKLQLDINNSIEKLELYKIPVNIFNYIDNLTNIWIKFSRDRLKDNCDTIDTINSINTLYRILNQVNIILSPIIPFNTDFLYQYLRWIVNHTSTDDIIEYNSIHLLVTNNSVTYDSKIIDSMNNVTSIIEIVRMARHDMKIKLHTSDRPSNSPIRNMQVYLPKIYKNNIDPYFDKYIKEQCNVENLNYFFETSECTIEPNKGTIGKMFKKEGSNVIKLINTSTMEELVNNKVYYNDILITSDFFKLSTNIIEKEHFYTIQSGIYLILLDTTFDQDLLSKMKLSLLKREIQDIRKKLNYNIWDKLDVVIDTESYTINKYLNEWKEYFETTINSKVRVESINADSYTFNYENETIRFNLTKIN</sequence>
<dbReference type="Pfam" id="PF08264">
    <property type="entry name" value="Anticodon_1"/>
    <property type="match status" value="1"/>
</dbReference>
<dbReference type="InterPro" id="IPR014729">
    <property type="entry name" value="Rossmann-like_a/b/a_fold"/>
</dbReference>
<evidence type="ECO:0000256" key="6">
    <source>
        <dbReference type="ARBA" id="ARBA00023146"/>
    </source>
</evidence>
<proteinExistence type="predicted"/>
<evidence type="ECO:0000313" key="10">
    <source>
        <dbReference type="EMBL" id="QHT96279.1"/>
    </source>
</evidence>
<dbReference type="Pfam" id="PF00133">
    <property type="entry name" value="tRNA-synt_1"/>
    <property type="match status" value="1"/>
</dbReference>
<evidence type="ECO:0000256" key="1">
    <source>
        <dbReference type="ARBA" id="ARBA00013165"/>
    </source>
</evidence>